<dbReference type="AlphaFoldDB" id="A0A8J6YXN6"/>
<gene>
    <name evidence="1" type="ORF">ICN82_16160</name>
</gene>
<dbReference type="InterPro" id="IPR053745">
    <property type="entry name" value="Viral_Tail_Comp_sf"/>
</dbReference>
<dbReference type="Proteomes" id="UP000609121">
    <property type="component" value="Unassembled WGS sequence"/>
</dbReference>
<keyword evidence="2" id="KW-1185">Reference proteome</keyword>
<proteinExistence type="predicted"/>
<organism evidence="1 2">
    <name type="scientific">Mangrovicoccus algicola</name>
    <dbReference type="NCBI Taxonomy" id="2771008"/>
    <lineage>
        <taxon>Bacteria</taxon>
        <taxon>Pseudomonadati</taxon>
        <taxon>Pseudomonadota</taxon>
        <taxon>Alphaproteobacteria</taxon>
        <taxon>Rhodobacterales</taxon>
        <taxon>Paracoccaceae</taxon>
        <taxon>Mangrovicoccus</taxon>
    </lineage>
</organism>
<evidence type="ECO:0000313" key="2">
    <source>
        <dbReference type="Proteomes" id="UP000609121"/>
    </source>
</evidence>
<comment type="caution">
    <text evidence="1">The sequence shown here is derived from an EMBL/GenBank/DDBJ whole genome shotgun (WGS) entry which is preliminary data.</text>
</comment>
<protein>
    <submittedName>
        <fullName evidence="1">DUF3168 domain-containing protein</fullName>
    </submittedName>
</protein>
<name>A0A8J6YXN6_9RHOB</name>
<dbReference type="Pfam" id="PF11367">
    <property type="entry name" value="Tail_completion_gp17"/>
    <property type="match status" value="1"/>
</dbReference>
<dbReference type="Gene3D" id="3.30.2000.30">
    <property type="match status" value="1"/>
</dbReference>
<sequence>MSYAMSAALQSAVYAALREDGALAALVGDRVFDAAPPGEPPELYVALGAEEARARGDSSGGVTEHRLAIGVSGTVAGFAALKAAAGAVSDRLDGGDLALSRGRLVSMRFERARARRISGNRGRRIDLWFRAVVEDS</sequence>
<dbReference type="EMBL" id="JACVXA010000057">
    <property type="protein sequence ID" value="MBE3639737.1"/>
    <property type="molecule type" value="Genomic_DNA"/>
</dbReference>
<accession>A0A8J6YXN6</accession>
<reference evidence="1" key="1">
    <citation type="submission" date="2020-09" db="EMBL/GenBank/DDBJ databases">
        <title>A novel bacterium of genus Mangrovicoccus, isolated from South China Sea.</title>
        <authorList>
            <person name="Huang H."/>
            <person name="Mo K."/>
            <person name="Hu Y."/>
        </authorList>
    </citation>
    <scope>NUCLEOTIDE SEQUENCE</scope>
    <source>
        <strain evidence="1">HB182678</strain>
    </source>
</reference>
<evidence type="ECO:0000313" key="1">
    <source>
        <dbReference type="EMBL" id="MBE3639737.1"/>
    </source>
</evidence>
<dbReference type="RefSeq" id="WP_193184685.1">
    <property type="nucleotide sequence ID" value="NZ_JACVXA010000057.1"/>
</dbReference>
<dbReference type="InterPro" id="IPR021508">
    <property type="entry name" value="Gp17-like"/>
</dbReference>